<organism evidence="14 15">
    <name type="scientific">Synchytrium microbalum</name>
    <dbReference type="NCBI Taxonomy" id="1806994"/>
    <lineage>
        <taxon>Eukaryota</taxon>
        <taxon>Fungi</taxon>
        <taxon>Fungi incertae sedis</taxon>
        <taxon>Chytridiomycota</taxon>
        <taxon>Chytridiomycota incertae sedis</taxon>
        <taxon>Chytridiomycetes</taxon>
        <taxon>Synchytriales</taxon>
        <taxon>Synchytriaceae</taxon>
        <taxon>Synchytrium</taxon>
    </lineage>
</organism>
<comment type="caution">
    <text evidence="14">The sequence shown here is derived from an EMBL/GenBank/DDBJ whole genome shotgun (WGS) entry which is preliminary data.</text>
</comment>
<keyword evidence="3" id="KW-0963">Cytoplasm</keyword>
<dbReference type="EMBL" id="QEAO01000003">
    <property type="protein sequence ID" value="TPX36934.1"/>
    <property type="molecule type" value="Genomic_DNA"/>
</dbReference>
<comment type="similarity">
    <text evidence="2">Belongs to the dynein intermediate chain family.</text>
</comment>
<keyword evidence="6" id="KW-0677">Repeat</keyword>
<dbReference type="RefSeq" id="XP_031027005.1">
    <property type="nucleotide sequence ID" value="XM_031166845.1"/>
</dbReference>
<dbReference type="Proteomes" id="UP000319731">
    <property type="component" value="Unassembled WGS sequence"/>
</dbReference>
<dbReference type="GO" id="GO:0003341">
    <property type="term" value="P:cilium movement"/>
    <property type="evidence" value="ECO:0007669"/>
    <property type="project" value="TreeGrafter"/>
</dbReference>
<proteinExistence type="inferred from homology"/>
<gene>
    <name evidence="14" type="ORF">SmJEL517_g00917</name>
</gene>
<keyword evidence="10" id="KW-0206">Cytoskeleton</keyword>
<dbReference type="GO" id="GO:0045504">
    <property type="term" value="F:dynein heavy chain binding"/>
    <property type="evidence" value="ECO:0007669"/>
    <property type="project" value="TreeGrafter"/>
</dbReference>
<keyword evidence="8" id="KW-0969">Cilium</keyword>
<dbReference type="InterPro" id="IPR050687">
    <property type="entry name" value="Dynein_IC"/>
</dbReference>
<reference evidence="14 15" key="1">
    <citation type="journal article" date="2019" name="Sci. Rep.">
        <title>Comparative genomics of chytrid fungi reveal insights into the obligate biotrophic and pathogenic lifestyle of Synchytrium endobioticum.</title>
        <authorList>
            <person name="van de Vossenberg B.T.L.H."/>
            <person name="Warris S."/>
            <person name="Nguyen H.D.T."/>
            <person name="van Gent-Pelzer M.P.E."/>
            <person name="Joly D.L."/>
            <person name="van de Geest H.C."/>
            <person name="Bonants P.J.M."/>
            <person name="Smith D.S."/>
            <person name="Levesque C.A."/>
            <person name="van der Lee T.A.J."/>
        </authorList>
    </citation>
    <scope>NUCLEOTIDE SEQUENCE [LARGE SCALE GENOMIC DNA]</scope>
    <source>
        <strain evidence="14 15">JEL517</strain>
    </source>
</reference>
<feature type="region of interest" description="Disordered" evidence="13">
    <location>
        <begin position="559"/>
        <end position="578"/>
    </location>
</feature>
<dbReference type="GO" id="GO:0045503">
    <property type="term" value="F:dynein light chain binding"/>
    <property type="evidence" value="ECO:0007669"/>
    <property type="project" value="TreeGrafter"/>
</dbReference>
<feature type="repeat" description="WD" evidence="12">
    <location>
        <begin position="263"/>
        <end position="306"/>
    </location>
</feature>
<dbReference type="GO" id="GO:0036158">
    <property type="term" value="P:outer dynein arm assembly"/>
    <property type="evidence" value="ECO:0007669"/>
    <property type="project" value="TreeGrafter"/>
</dbReference>
<dbReference type="GO" id="GO:0005874">
    <property type="term" value="C:microtubule"/>
    <property type="evidence" value="ECO:0007669"/>
    <property type="project" value="UniProtKB-KW"/>
</dbReference>
<sequence length="578" mass="64917">MEVVYVYQRKRKEFGRQTQFRDILATELSVHILPDPSQEKNYLVRNPCAAEVQCAPDKSEHEASKSYLVDFIVNTESLVTVNTGILHLQGGWPRDVDPTDAEHTIRFRKKIEKDDEYVKSLMEHCIKQNNAIDIYEEYFIDAADTMAVEPPSAKSLNVYRDPSPVKRAATFVSWYPDDGHKMAVAYSNLQFQGTPQNMPCESYIWDIENPNTPDQALIAPNPLCCIKYNPKDPHVLVGGSYNGLVAYWDTRKGSYPVDVSAIEKSHRDPVYNVAWVQSKSGAEFFSTSTDGQVLWWDIRKLSEPTESLLLDPDKNGQIVGGTVLDYETTMPTKFMVGAENGSVFMCNKKAKNPNEKITHIYPGHHGPIYALQRNPFFLKNFLTVGDWTAKIWVEDVKTPIMSTKYSLSYMTDGCWSPARPSVFFTGKMDGTLDVWDYVFKQNDPTLTVQVCNAPIHSIKAQEHGKMVAVTARDGSTTILELSEGLSRIQNNEKAVFSAMLEREAKREKTLEAAAREKRLKAQAQQKRPGSGGAGKGPSLDDLVKSAEDEFFKLISEAKDAAEKTEARSAPAREEANDV</sequence>
<evidence type="ECO:0000256" key="8">
    <source>
        <dbReference type="ARBA" id="ARBA00023069"/>
    </source>
</evidence>
<keyword evidence="5" id="KW-0493">Microtubule</keyword>
<accession>A0A507CG64</accession>
<evidence type="ECO:0000256" key="7">
    <source>
        <dbReference type="ARBA" id="ARBA00023017"/>
    </source>
</evidence>
<evidence type="ECO:0000256" key="12">
    <source>
        <dbReference type="PROSITE-ProRule" id="PRU00221"/>
    </source>
</evidence>
<protein>
    <submittedName>
        <fullName evidence="14">Uncharacterized protein</fullName>
    </submittedName>
</protein>
<evidence type="ECO:0000256" key="3">
    <source>
        <dbReference type="ARBA" id="ARBA00022490"/>
    </source>
</evidence>
<evidence type="ECO:0000256" key="2">
    <source>
        <dbReference type="ARBA" id="ARBA00011059"/>
    </source>
</evidence>
<evidence type="ECO:0000256" key="4">
    <source>
        <dbReference type="ARBA" id="ARBA00022574"/>
    </source>
</evidence>
<evidence type="ECO:0000256" key="5">
    <source>
        <dbReference type="ARBA" id="ARBA00022701"/>
    </source>
</evidence>
<evidence type="ECO:0000313" key="14">
    <source>
        <dbReference type="EMBL" id="TPX36934.1"/>
    </source>
</evidence>
<dbReference type="InterPro" id="IPR036322">
    <property type="entry name" value="WD40_repeat_dom_sf"/>
</dbReference>
<keyword evidence="9" id="KW-0505">Motor protein</keyword>
<evidence type="ECO:0000256" key="9">
    <source>
        <dbReference type="ARBA" id="ARBA00023175"/>
    </source>
</evidence>
<comment type="subcellular location">
    <subcellularLocation>
        <location evidence="1">Cytoplasm</location>
        <location evidence="1">Cytoskeleton</location>
        <location evidence="1">Cilium axoneme</location>
    </subcellularLocation>
</comment>
<keyword evidence="15" id="KW-1185">Reference proteome</keyword>
<keyword evidence="11" id="KW-0966">Cell projection</keyword>
<dbReference type="InterPro" id="IPR015943">
    <property type="entry name" value="WD40/YVTN_repeat-like_dom_sf"/>
</dbReference>
<keyword evidence="7" id="KW-0243">Dynein</keyword>
<dbReference type="InterPro" id="IPR001680">
    <property type="entry name" value="WD40_rpt"/>
</dbReference>
<dbReference type="STRING" id="1806994.A0A507CG64"/>
<evidence type="ECO:0000313" key="15">
    <source>
        <dbReference type="Proteomes" id="UP000319731"/>
    </source>
</evidence>
<dbReference type="GO" id="GO:0036157">
    <property type="term" value="C:outer dynein arm"/>
    <property type="evidence" value="ECO:0007669"/>
    <property type="project" value="TreeGrafter"/>
</dbReference>
<name>A0A507CG64_9FUNG</name>
<evidence type="ECO:0000256" key="1">
    <source>
        <dbReference type="ARBA" id="ARBA00004430"/>
    </source>
</evidence>
<dbReference type="Gene3D" id="2.130.10.10">
    <property type="entry name" value="YVTN repeat-like/Quinoprotein amine dehydrogenase"/>
    <property type="match status" value="2"/>
</dbReference>
<dbReference type="FunFam" id="2.130.10.10:FF:000584">
    <property type="entry name" value="Dynein intermediate chain 2"/>
    <property type="match status" value="1"/>
</dbReference>
<evidence type="ECO:0000256" key="10">
    <source>
        <dbReference type="ARBA" id="ARBA00023212"/>
    </source>
</evidence>
<dbReference type="GeneID" id="42002142"/>
<dbReference type="PROSITE" id="PS50082">
    <property type="entry name" value="WD_REPEATS_2"/>
    <property type="match status" value="1"/>
</dbReference>
<dbReference type="OrthoDB" id="366230at2759"/>
<evidence type="ECO:0000256" key="13">
    <source>
        <dbReference type="SAM" id="MobiDB-lite"/>
    </source>
</evidence>
<dbReference type="PANTHER" id="PTHR12442">
    <property type="entry name" value="DYNEIN INTERMEDIATE CHAIN"/>
    <property type="match status" value="1"/>
</dbReference>
<dbReference type="SUPFAM" id="SSF50978">
    <property type="entry name" value="WD40 repeat-like"/>
    <property type="match status" value="1"/>
</dbReference>
<evidence type="ECO:0000256" key="11">
    <source>
        <dbReference type="ARBA" id="ARBA00023273"/>
    </source>
</evidence>
<evidence type="ECO:0000256" key="6">
    <source>
        <dbReference type="ARBA" id="ARBA00022737"/>
    </source>
</evidence>
<dbReference type="SMART" id="SM00320">
    <property type="entry name" value="WD40"/>
    <property type="match status" value="5"/>
</dbReference>
<feature type="region of interest" description="Disordered" evidence="13">
    <location>
        <begin position="516"/>
        <end position="541"/>
    </location>
</feature>
<dbReference type="PANTHER" id="PTHR12442:SF7">
    <property type="entry name" value="DYNEIN AXONEMAL INTERMEDIATE CHAIN 2"/>
    <property type="match status" value="1"/>
</dbReference>
<dbReference type="AlphaFoldDB" id="A0A507CG64"/>
<keyword evidence="4 12" id="KW-0853">WD repeat</keyword>